<keyword evidence="2" id="KW-1185">Reference proteome</keyword>
<dbReference type="EMBL" id="JACSDY010000001">
    <property type="protein sequence ID" value="KAF7438163.1"/>
    <property type="molecule type" value="Genomic_DNA"/>
</dbReference>
<protein>
    <submittedName>
        <fullName evidence="1">Uncharacterized protein</fullName>
    </submittedName>
</protein>
<organism evidence="1 2">
    <name type="scientific">Vespula pensylvanica</name>
    <name type="common">Western yellow jacket</name>
    <name type="synonym">Wasp</name>
    <dbReference type="NCBI Taxonomy" id="30213"/>
    <lineage>
        <taxon>Eukaryota</taxon>
        <taxon>Metazoa</taxon>
        <taxon>Ecdysozoa</taxon>
        <taxon>Arthropoda</taxon>
        <taxon>Hexapoda</taxon>
        <taxon>Insecta</taxon>
        <taxon>Pterygota</taxon>
        <taxon>Neoptera</taxon>
        <taxon>Endopterygota</taxon>
        <taxon>Hymenoptera</taxon>
        <taxon>Apocrita</taxon>
        <taxon>Aculeata</taxon>
        <taxon>Vespoidea</taxon>
        <taxon>Vespidae</taxon>
        <taxon>Vespinae</taxon>
        <taxon>Vespula</taxon>
    </lineage>
</organism>
<reference evidence="1" key="1">
    <citation type="journal article" date="2020" name="G3 (Bethesda)">
        <title>High-Quality Assemblies for Three Invasive Social Wasps from the &lt;i&gt;Vespula&lt;/i&gt; Genus.</title>
        <authorList>
            <person name="Harrop T.W.R."/>
            <person name="Guhlin J."/>
            <person name="McLaughlin G.M."/>
            <person name="Permina E."/>
            <person name="Stockwell P."/>
            <person name="Gilligan J."/>
            <person name="Le Lec M.F."/>
            <person name="Gruber M.A.M."/>
            <person name="Quinn O."/>
            <person name="Lovegrove M."/>
            <person name="Duncan E.J."/>
            <person name="Remnant E.J."/>
            <person name="Van Eeckhoven J."/>
            <person name="Graham B."/>
            <person name="Knapp R.A."/>
            <person name="Langford K.W."/>
            <person name="Kronenberg Z."/>
            <person name="Press M.O."/>
            <person name="Eacker S.M."/>
            <person name="Wilson-Rankin E.E."/>
            <person name="Purcell J."/>
            <person name="Lester P.J."/>
            <person name="Dearden P.K."/>
        </authorList>
    </citation>
    <scope>NUCLEOTIDE SEQUENCE</scope>
    <source>
        <strain evidence="1">Volc-1</strain>
    </source>
</reference>
<dbReference type="Proteomes" id="UP000600918">
    <property type="component" value="Unassembled WGS sequence"/>
</dbReference>
<comment type="caution">
    <text evidence="1">The sequence shown here is derived from an EMBL/GenBank/DDBJ whole genome shotgun (WGS) entry which is preliminary data.</text>
</comment>
<name>A0A834PE64_VESPE</name>
<gene>
    <name evidence="1" type="ORF">H0235_000554</name>
</gene>
<evidence type="ECO:0000313" key="2">
    <source>
        <dbReference type="Proteomes" id="UP000600918"/>
    </source>
</evidence>
<sequence length="66" mass="7367">MQQPPRGGTWVGSTCSILKSKSKLCNASTTGRIAAYFKAFPKSFQSNSNPIEFNIASYIFRRFSNK</sequence>
<accession>A0A834PE64</accession>
<evidence type="ECO:0000313" key="1">
    <source>
        <dbReference type="EMBL" id="KAF7438163.1"/>
    </source>
</evidence>
<dbReference type="AlphaFoldDB" id="A0A834PE64"/>
<proteinExistence type="predicted"/>